<sequence>MLVNNQSHNPKLICWQRHPVNDEALLQGINAASFVSIASLCQHAATLLAGHPHSHITIYGNTYWSKDLARLIRYLTRISGVEIKKLELIDDGSSEYQKMFYWQRLSSEEQTRDLATGLKNLKSYLSGNDNKLLRLLTGHSNKLPRRLSSFMNWHQLFPTTYHMLRMDYLDKPELHQLKQYLGNNAQQIRWNYIADNLFDDEQQSLFYQLLGISLAEQKQLRAGRQQLHDFMFIGVDSSNASSKLQINVIADSRQESGIIPTITAKKMLFKGHPFANFNQTIVDAHQMGEMPAMIPFETLIMTGNLPQKVGGMASSLYFSLPNNYHIEYIVFSGSKKDLEQHALLQIMLYLKVISPERVYFSEQFKSC</sequence>
<evidence type="ECO:0000313" key="1">
    <source>
        <dbReference type="EMBL" id="ACJ31674.1"/>
    </source>
</evidence>
<reference evidence="1 2" key="1">
    <citation type="journal article" date="2008" name="PLoS ONE">
        <title>Environmental adaptation: genomic analysis of the piezotolerant and psychrotolerant deep-sea iron reducing bacterium Shewanella piezotolerans WP3.</title>
        <authorList>
            <person name="Wang F."/>
            <person name="Wang J."/>
            <person name="Jian H."/>
            <person name="Zhang B."/>
            <person name="Li S."/>
            <person name="Wang F."/>
            <person name="Zeng X."/>
            <person name="Gao L."/>
            <person name="Bartlett D.H."/>
            <person name="Yu J."/>
            <person name="Hu S."/>
            <person name="Xiao X."/>
        </authorList>
    </citation>
    <scope>NUCLEOTIDE SEQUENCE [LARGE SCALE GENOMIC DNA]</scope>
    <source>
        <strain evidence="2">WP3 / JCM 13877</strain>
    </source>
</reference>
<accession>B8CVJ8</accession>
<dbReference type="Proteomes" id="UP000000753">
    <property type="component" value="Chromosome"/>
</dbReference>
<dbReference type="GO" id="GO:0016757">
    <property type="term" value="F:glycosyltransferase activity"/>
    <property type="evidence" value="ECO:0007669"/>
    <property type="project" value="UniProtKB-KW"/>
</dbReference>
<dbReference type="SUPFAM" id="SSF53756">
    <property type="entry name" value="UDP-Glycosyltransferase/glycogen phosphorylase"/>
    <property type="match status" value="1"/>
</dbReference>
<dbReference type="InterPro" id="IPR021574">
    <property type="entry name" value="PM0188"/>
</dbReference>
<dbReference type="KEGG" id="swp:swp_5060"/>
<keyword evidence="1" id="KW-0328">Glycosyltransferase</keyword>
<organism evidence="1 2">
    <name type="scientific">Shewanella piezotolerans (strain WP3 / JCM 13877)</name>
    <dbReference type="NCBI Taxonomy" id="225849"/>
    <lineage>
        <taxon>Bacteria</taxon>
        <taxon>Pseudomonadati</taxon>
        <taxon>Pseudomonadota</taxon>
        <taxon>Gammaproteobacteria</taxon>
        <taxon>Alteromonadales</taxon>
        <taxon>Shewanellaceae</taxon>
        <taxon>Shewanella</taxon>
    </lineage>
</organism>
<gene>
    <name evidence="1" type="ordered locus">swp_5060</name>
</gene>
<evidence type="ECO:0000313" key="2">
    <source>
        <dbReference type="Proteomes" id="UP000000753"/>
    </source>
</evidence>
<dbReference type="Pfam" id="PF11477">
    <property type="entry name" value="PM0188"/>
    <property type="match status" value="1"/>
</dbReference>
<dbReference type="SMR" id="B8CVJ8"/>
<proteinExistence type="predicted"/>
<protein>
    <submittedName>
        <fullName evidence="1">Sialyltransferase 0160</fullName>
    </submittedName>
</protein>
<dbReference type="InterPro" id="IPR043078">
    <property type="entry name" value="Sialyltransferase_N"/>
</dbReference>
<keyword evidence="2" id="KW-1185">Reference proteome</keyword>
<keyword evidence="1" id="KW-0808">Transferase</keyword>
<dbReference type="HOGENOM" id="CLU_754186_0_0_6"/>
<name>B8CVJ8_SHEPW</name>
<dbReference type="EMBL" id="CP000472">
    <property type="protein sequence ID" value="ACJ31674.1"/>
    <property type="molecule type" value="Genomic_DNA"/>
</dbReference>
<dbReference type="Gene3D" id="3.40.50.11120">
    <property type="entry name" value="Sialyltransferase, N-terminal GT-B Rossman nucleotide-binding domain"/>
    <property type="match status" value="1"/>
</dbReference>
<dbReference type="AlphaFoldDB" id="B8CVJ8"/>
<dbReference type="Gene3D" id="3.40.50.11110">
    <property type="entry name" value="Sialyltransferase, C-terminal GT-B Rossman nucleotide-binding domain"/>
    <property type="match status" value="1"/>
</dbReference>
<dbReference type="CAZy" id="GT80">
    <property type="family name" value="Glycosyltransferase Family 80"/>
</dbReference>